<proteinExistence type="predicted"/>
<dbReference type="AlphaFoldDB" id="A0A7S3Z9Z5"/>
<feature type="signal peptide" evidence="2">
    <location>
        <begin position="1"/>
        <end position="19"/>
    </location>
</feature>
<name>A0A7S3Z9Z5_9EUKA</name>
<reference evidence="3" key="1">
    <citation type="submission" date="2021-01" db="EMBL/GenBank/DDBJ databases">
        <authorList>
            <person name="Corre E."/>
            <person name="Pelletier E."/>
            <person name="Niang G."/>
            <person name="Scheremetjew M."/>
            <person name="Finn R."/>
            <person name="Kale V."/>
            <person name="Holt S."/>
            <person name="Cochrane G."/>
            <person name="Meng A."/>
            <person name="Brown T."/>
            <person name="Cohen L."/>
        </authorList>
    </citation>
    <scope>NUCLEOTIDE SEQUENCE</scope>
    <source>
        <strain evidence="3">CCCM811</strain>
    </source>
</reference>
<feature type="chain" id="PRO_5030533141" evidence="2">
    <location>
        <begin position="20"/>
        <end position="252"/>
    </location>
</feature>
<accession>A0A7S3Z9Z5</accession>
<feature type="region of interest" description="Disordered" evidence="1">
    <location>
        <begin position="212"/>
        <end position="235"/>
    </location>
</feature>
<keyword evidence="2" id="KW-0732">Signal</keyword>
<feature type="compositionally biased region" description="Basic and acidic residues" evidence="1">
    <location>
        <begin position="215"/>
        <end position="230"/>
    </location>
</feature>
<sequence>MRCLILGITALIALCVVFSFEPPAGRLERTMRRRLKGRRKKKVPPLATKHVDGILGDYVENWMKEDGDYNVKPETLIKSPTGDPAPLGPNRVSLSSIKRKPLENVLSYKITLSRRDARRRDKPLREFLGEEGIGAMSLRKITSNIRWLVRSITPMTTGHLLAALCRFSNFEQAFAIVVGKYVRDEVARKNLKSKLEEEFKWFYRKKLVKLPTPPSDRKAKLEKATRMNDRSRKRSVLEEAAAAEFDSWTDSH</sequence>
<organism evidence="3">
    <name type="scientific">Lotharella globosa</name>
    <dbReference type="NCBI Taxonomy" id="91324"/>
    <lineage>
        <taxon>Eukaryota</taxon>
        <taxon>Sar</taxon>
        <taxon>Rhizaria</taxon>
        <taxon>Cercozoa</taxon>
        <taxon>Chlorarachniophyceae</taxon>
        <taxon>Lotharella</taxon>
    </lineage>
</organism>
<dbReference type="EMBL" id="HBIV01040347">
    <property type="protein sequence ID" value="CAE0676815.1"/>
    <property type="molecule type" value="Transcribed_RNA"/>
</dbReference>
<evidence type="ECO:0000256" key="1">
    <source>
        <dbReference type="SAM" id="MobiDB-lite"/>
    </source>
</evidence>
<protein>
    <submittedName>
        <fullName evidence="3">Uncharacterized protein</fullName>
    </submittedName>
</protein>
<gene>
    <name evidence="3" type="ORF">LGLO00237_LOCUS28594</name>
</gene>
<evidence type="ECO:0000256" key="2">
    <source>
        <dbReference type="SAM" id="SignalP"/>
    </source>
</evidence>
<evidence type="ECO:0000313" key="3">
    <source>
        <dbReference type="EMBL" id="CAE0676815.1"/>
    </source>
</evidence>